<keyword evidence="4" id="KW-1185">Reference proteome</keyword>
<dbReference type="InterPro" id="IPR013099">
    <property type="entry name" value="K_chnl_dom"/>
</dbReference>
<comment type="caution">
    <text evidence="3">The sequence shown here is derived from an EMBL/GenBank/DDBJ whole genome shotgun (WGS) entry which is preliminary data.</text>
</comment>
<accession>A0AAU9IIC0</accession>
<dbReference type="SUPFAM" id="SSF81324">
    <property type="entry name" value="Voltage-gated potassium channels"/>
    <property type="match status" value="1"/>
</dbReference>
<dbReference type="Gene3D" id="1.10.287.70">
    <property type="match status" value="1"/>
</dbReference>
<evidence type="ECO:0000259" key="2">
    <source>
        <dbReference type="Pfam" id="PF07885"/>
    </source>
</evidence>
<proteinExistence type="predicted"/>
<dbReference type="Pfam" id="PF07885">
    <property type="entry name" value="Ion_trans_2"/>
    <property type="match status" value="1"/>
</dbReference>
<keyword evidence="1" id="KW-0812">Transmembrane</keyword>
<feature type="transmembrane region" description="Helical" evidence="1">
    <location>
        <begin position="234"/>
        <end position="253"/>
    </location>
</feature>
<dbReference type="Proteomes" id="UP001162131">
    <property type="component" value="Unassembled WGS sequence"/>
</dbReference>
<keyword evidence="1" id="KW-0472">Membrane</keyword>
<feature type="transmembrane region" description="Helical" evidence="1">
    <location>
        <begin position="273"/>
        <end position="291"/>
    </location>
</feature>
<dbReference type="AlphaFoldDB" id="A0AAU9IIC0"/>
<organism evidence="3 4">
    <name type="scientific">Blepharisma stoltei</name>
    <dbReference type="NCBI Taxonomy" id="1481888"/>
    <lineage>
        <taxon>Eukaryota</taxon>
        <taxon>Sar</taxon>
        <taxon>Alveolata</taxon>
        <taxon>Ciliophora</taxon>
        <taxon>Postciliodesmatophora</taxon>
        <taxon>Heterotrichea</taxon>
        <taxon>Heterotrichida</taxon>
        <taxon>Blepharismidae</taxon>
        <taxon>Blepharisma</taxon>
    </lineage>
</organism>
<evidence type="ECO:0000313" key="4">
    <source>
        <dbReference type="Proteomes" id="UP001162131"/>
    </source>
</evidence>
<feature type="transmembrane region" description="Helical" evidence="1">
    <location>
        <begin position="80"/>
        <end position="99"/>
    </location>
</feature>
<feature type="transmembrane region" description="Helical" evidence="1">
    <location>
        <begin position="298"/>
        <end position="322"/>
    </location>
</feature>
<feature type="transmembrane region" description="Helical" evidence="1">
    <location>
        <begin position="35"/>
        <end position="53"/>
    </location>
</feature>
<protein>
    <recommendedName>
        <fullName evidence="2">Potassium channel domain-containing protein</fullName>
    </recommendedName>
</protein>
<evidence type="ECO:0000313" key="3">
    <source>
        <dbReference type="EMBL" id="CAG9311529.1"/>
    </source>
</evidence>
<name>A0AAU9IIC0_9CILI</name>
<feature type="transmembrane region" description="Helical" evidence="1">
    <location>
        <begin position="137"/>
        <end position="156"/>
    </location>
</feature>
<feature type="transmembrane region" description="Helical" evidence="1">
    <location>
        <begin position="176"/>
        <end position="200"/>
    </location>
</feature>
<dbReference type="InterPro" id="IPR015449">
    <property type="entry name" value="K_chnl_Ca-activ_SK"/>
</dbReference>
<sequence>MAKIQFSRNFNLVHKKNEVIGEVQQSQILLNRWRIFRLASAIFSAVSVFPAGTDYEMRFSEARNAENCDLDTDHNSSPRFLVMILCLISIILLIPYRYYYIKWRKHIPSTYRELPCLAKISLSEYSKLKKKATWRDYLGGDTIFAFCVNIIFPYPGLNATFTLRQQILYQEVNICYFWAELFYAMMFFRWAFLIFVLFNYGSYQNPIAMRYCEKYDVPPSPYFSLKCYVNQNPMAMLFLFLLLPGTLIFASTMRIFERPMKRSAVDFDYPGNAIWNVIVTIFTIGYGDFFPATNLGRITIALSSFLGSVVLSFLFVTLTHIFTLTSSEEKALKEILLTNSAIATIKRAFTYTKSKFSTSEEKINAWDSVQTQTRSFNKIREELGIDADDNEAILSDLSERVLKVEANLEKFKCSITLLSHKFDSLNKR</sequence>
<dbReference type="GO" id="GO:0016020">
    <property type="term" value="C:membrane"/>
    <property type="evidence" value="ECO:0007669"/>
    <property type="project" value="InterPro"/>
</dbReference>
<keyword evidence="1" id="KW-1133">Transmembrane helix</keyword>
<dbReference type="PANTHER" id="PTHR10153">
    <property type="entry name" value="SMALL CONDUCTANCE CALCIUM-ACTIVATED POTASSIUM CHANNEL"/>
    <property type="match status" value="1"/>
</dbReference>
<gene>
    <name evidence="3" type="ORF">BSTOLATCC_MIC3818</name>
</gene>
<dbReference type="EMBL" id="CAJZBQ010000004">
    <property type="protein sequence ID" value="CAG9311529.1"/>
    <property type="molecule type" value="Genomic_DNA"/>
</dbReference>
<feature type="domain" description="Potassium channel" evidence="2">
    <location>
        <begin position="238"/>
        <end position="322"/>
    </location>
</feature>
<reference evidence="3" key="1">
    <citation type="submission" date="2021-09" db="EMBL/GenBank/DDBJ databases">
        <authorList>
            <consortium name="AG Swart"/>
            <person name="Singh M."/>
            <person name="Singh A."/>
            <person name="Seah K."/>
            <person name="Emmerich C."/>
        </authorList>
    </citation>
    <scope>NUCLEOTIDE SEQUENCE</scope>
    <source>
        <strain evidence="3">ATCC30299</strain>
    </source>
</reference>
<evidence type="ECO:0000256" key="1">
    <source>
        <dbReference type="SAM" id="Phobius"/>
    </source>
</evidence>
<dbReference type="GO" id="GO:0016286">
    <property type="term" value="F:small conductance calcium-activated potassium channel activity"/>
    <property type="evidence" value="ECO:0007669"/>
    <property type="project" value="InterPro"/>
</dbReference>